<accession>A0A1Q2KXU5</accession>
<gene>
    <name evidence="1" type="ORF">B0X71_07350</name>
</gene>
<dbReference type="EMBL" id="CP019640">
    <property type="protein sequence ID" value="AQQ52924.1"/>
    <property type="molecule type" value="Genomic_DNA"/>
</dbReference>
<dbReference type="AlphaFoldDB" id="A0A1Q2KXU5"/>
<organism evidence="1 2">
    <name type="scientific">Planococcus lenghuensis</name>
    <dbReference type="NCBI Taxonomy" id="2213202"/>
    <lineage>
        <taxon>Bacteria</taxon>
        <taxon>Bacillati</taxon>
        <taxon>Bacillota</taxon>
        <taxon>Bacilli</taxon>
        <taxon>Bacillales</taxon>
        <taxon>Caryophanaceae</taxon>
        <taxon>Planococcus</taxon>
    </lineage>
</organism>
<evidence type="ECO:0000313" key="2">
    <source>
        <dbReference type="Proteomes" id="UP000188184"/>
    </source>
</evidence>
<name>A0A1Q2KXU5_9BACL</name>
<protein>
    <submittedName>
        <fullName evidence="1">Uncharacterized protein</fullName>
    </submittedName>
</protein>
<sequence length="84" mass="9548">MKIPRSVKDLLLKKDSTLGWLLTYSGSFLLKVCSTDLNVHSADFIMHPLAFNVVSLHPFLLLPANFHAKPQKLMPETRHQLSYS</sequence>
<proteinExistence type="predicted"/>
<dbReference type="KEGG" id="pmar:B0X71_07350"/>
<evidence type="ECO:0000313" key="1">
    <source>
        <dbReference type="EMBL" id="AQQ52924.1"/>
    </source>
</evidence>
<keyword evidence="2" id="KW-1185">Reference proteome</keyword>
<dbReference type="Proteomes" id="UP000188184">
    <property type="component" value="Chromosome"/>
</dbReference>
<reference evidence="1 2" key="1">
    <citation type="submission" date="2017-02" db="EMBL/GenBank/DDBJ databases">
        <title>The complete genomic sequence of a novel cold adapted crude oil-degrading bacterium Planococcus qaidamina Y42.</title>
        <authorList>
            <person name="Yang R."/>
        </authorList>
    </citation>
    <scope>NUCLEOTIDE SEQUENCE [LARGE SCALE GENOMIC DNA]</scope>
    <source>
        <strain evidence="1 2">Y42</strain>
    </source>
</reference>